<dbReference type="InterPro" id="IPR043129">
    <property type="entry name" value="ATPase_NBD"/>
</dbReference>
<reference evidence="5 6" key="1">
    <citation type="submission" date="2024-04" db="EMBL/GenBank/DDBJ databases">
        <title>Limosilactobacillus allomucosae sp. nov., a novel species isolated from wild boar faecal samples as potential probiotics for domestic pigs.</title>
        <authorList>
            <person name="Chen B."/>
        </authorList>
    </citation>
    <scope>NUCLEOTIDE SEQUENCE [LARGE SCALE GENOMIC DNA]</scope>
    <source>
        <strain evidence="5 6">WILCCON 0055</strain>
    </source>
</reference>
<dbReference type="PANTHER" id="PTHR18964">
    <property type="entry name" value="ROK (REPRESSOR, ORF, KINASE) FAMILY"/>
    <property type="match status" value="1"/>
</dbReference>
<accession>A0ABV0I7G6</accession>
<keyword evidence="3" id="KW-0859">Xylose metabolism</keyword>
<feature type="domain" description="HTH cro/C1-type" evidence="4">
    <location>
        <begin position="19"/>
        <end position="49"/>
    </location>
</feature>
<sequence>MKNAENRDLTRSNNLKLTLQQLFNHDEISRAEVARKLGMSRSTISSLFNELDEQGYVNHLGQGDSSVVGGRKPEMVQLNSRYGFIASFNITHAHLYAGFFYLNGEKILYQRKDILEHHNILDILAMMSGYLDDAIANDDTIHGLLGIGISMHAVIDNGEVIDSPFIKMDGISIKDYFTAKYDIPVIVENEANLAAIFERDFDVDAPVSGNIVVLSIHQGLGTGIIANGQLFTGFHGMAGELGRAQIYPRDGHRLHQVSRIISEDALIENLIVASGHDGVDYPKAVEICRQPTAAVEKVLDDFADNMGLLLNDALMIYGPQKIYISCSLLELLPSLQKKIKQAFSSYNRNVSVEFVVGARYISMLGAAAIVTREAMGLQNFKLHFRWPLEFLKNERK</sequence>
<evidence type="ECO:0000256" key="1">
    <source>
        <dbReference type="ARBA" id="ARBA00002486"/>
    </source>
</evidence>
<evidence type="ECO:0000313" key="5">
    <source>
        <dbReference type="EMBL" id="MEO5287103.1"/>
    </source>
</evidence>
<protein>
    <submittedName>
        <fullName evidence="5">ROK family transcriptional regulator</fullName>
    </submittedName>
</protein>
<dbReference type="InterPro" id="IPR000600">
    <property type="entry name" value="ROK"/>
</dbReference>
<comment type="similarity">
    <text evidence="2">Belongs to the ROK (NagC/XylR) family.</text>
</comment>
<dbReference type="InterPro" id="IPR036388">
    <property type="entry name" value="WH-like_DNA-bd_sf"/>
</dbReference>
<dbReference type="InterPro" id="IPR049874">
    <property type="entry name" value="ROK_cs"/>
</dbReference>
<dbReference type="Gene3D" id="1.10.10.10">
    <property type="entry name" value="Winged helix-like DNA-binding domain superfamily/Winged helix DNA-binding domain"/>
    <property type="match status" value="1"/>
</dbReference>
<evidence type="ECO:0000256" key="3">
    <source>
        <dbReference type="ARBA" id="ARBA00022629"/>
    </source>
</evidence>
<dbReference type="PROSITE" id="PS01125">
    <property type="entry name" value="ROK"/>
    <property type="match status" value="1"/>
</dbReference>
<dbReference type="Proteomes" id="UP001456307">
    <property type="component" value="Unassembled WGS sequence"/>
</dbReference>
<dbReference type="SUPFAM" id="SSF53067">
    <property type="entry name" value="Actin-like ATPase domain"/>
    <property type="match status" value="1"/>
</dbReference>
<organism evidence="5 6">
    <name type="scientific">Limosilactobacillus allomucosae</name>
    <dbReference type="NCBI Taxonomy" id="3142938"/>
    <lineage>
        <taxon>Bacteria</taxon>
        <taxon>Bacillati</taxon>
        <taxon>Bacillota</taxon>
        <taxon>Bacilli</taxon>
        <taxon>Lactobacillales</taxon>
        <taxon>Lactobacillaceae</taxon>
        <taxon>Limosilactobacillus</taxon>
    </lineage>
</organism>
<dbReference type="Gene3D" id="3.30.420.40">
    <property type="match status" value="2"/>
</dbReference>
<proteinExistence type="inferred from homology"/>
<gene>
    <name evidence="5" type="ORF">AAVZ08_11075</name>
</gene>
<dbReference type="EMBL" id="JBCNVT010000002">
    <property type="protein sequence ID" value="MEO5287103.1"/>
    <property type="molecule type" value="Genomic_DNA"/>
</dbReference>
<evidence type="ECO:0000259" key="4">
    <source>
        <dbReference type="PROSITE" id="PS50943"/>
    </source>
</evidence>
<dbReference type="RefSeq" id="WP_347954047.1">
    <property type="nucleotide sequence ID" value="NZ_JBCNVR010000002.1"/>
</dbReference>
<dbReference type="InterPro" id="IPR001387">
    <property type="entry name" value="Cro/C1-type_HTH"/>
</dbReference>
<dbReference type="PANTHER" id="PTHR18964:SF149">
    <property type="entry name" value="BIFUNCTIONAL UDP-N-ACETYLGLUCOSAMINE 2-EPIMERASE_N-ACETYLMANNOSAMINE KINASE"/>
    <property type="match status" value="1"/>
</dbReference>
<dbReference type="InterPro" id="IPR036390">
    <property type="entry name" value="WH_DNA-bd_sf"/>
</dbReference>
<keyword evidence="6" id="KW-1185">Reference proteome</keyword>
<dbReference type="PROSITE" id="PS50943">
    <property type="entry name" value="HTH_CROC1"/>
    <property type="match status" value="1"/>
</dbReference>
<evidence type="ECO:0000313" key="6">
    <source>
        <dbReference type="Proteomes" id="UP001456307"/>
    </source>
</evidence>
<evidence type="ECO:0000256" key="2">
    <source>
        <dbReference type="ARBA" id="ARBA00006479"/>
    </source>
</evidence>
<keyword evidence="3" id="KW-0119">Carbohydrate metabolism</keyword>
<dbReference type="Pfam" id="PF13412">
    <property type="entry name" value="HTH_24"/>
    <property type="match status" value="1"/>
</dbReference>
<comment type="function">
    <text evidence="1">Transcriptional repressor of xylose-utilizing enzymes.</text>
</comment>
<dbReference type="SUPFAM" id="SSF46785">
    <property type="entry name" value="Winged helix' DNA-binding domain"/>
    <property type="match status" value="1"/>
</dbReference>
<comment type="caution">
    <text evidence="5">The sequence shown here is derived from an EMBL/GenBank/DDBJ whole genome shotgun (WGS) entry which is preliminary data.</text>
</comment>
<name>A0ABV0I7G6_9LACO</name>
<dbReference type="Pfam" id="PF00480">
    <property type="entry name" value="ROK"/>
    <property type="match status" value="1"/>
</dbReference>